<dbReference type="OrthoDB" id="2058201at2"/>
<reference evidence="2" key="1">
    <citation type="submission" date="2018-09" db="EMBL/GenBank/DDBJ databases">
        <authorList>
            <person name="Zhu H."/>
        </authorList>
    </citation>
    <scope>NUCLEOTIDE SEQUENCE [LARGE SCALE GENOMIC DNA]</scope>
    <source>
        <strain evidence="2">K2R23-3</strain>
    </source>
</reference>
<dbReference type="Proteomes" id="UP000265725">
    <property type="component" value="Chromosome"/>
</dbReference>
<dbReference type="AlphaFoldDB" id="A0A385YX43"/>
<keyword evidence="2" id="KW-1185">Reference proteome</keyword>
<sequence>MIIIGKLKQKGVLELTTYQLHFTVPTGFNEINEDIPIPEDISFWMPLMQYFINKSNMIEIHCWYEEKEVIKEAISLFDYPSNYPNNYQPTIFRGELTENRIHTLLNYFLTENKEIKWFSIFLKKDAKTTFHSEHWGTEFFAPNVSEDDIAFIKSMLPKDTDFNQYV</sequence>
<accession>A0A385YX43</accession>
<dbReference type="EMBL" id="CP032418">
    <property type="protein sequence ID" value="AYC30830.1"/>
    <property type="molecule type" value="Genomic_DNA"/>
</dbReference>
<name>A0A385YX43_9BACL</name>
<evidence type="ECO:0000313" key="1">
    <source>
        <dbReference type="EMBL" id="AYC30830.1"/>
    </source>
</evidence>
<organism evidence="1 2">
    <name type="scientific">Paenisporosarcina cavernae</name>
    <dbReference type="NCBI Taxonomy" id="2320858"/>
    <lineage>
        <taxon>Bacteria</taxon>
        <taxon>Bacillati</taxon>
        <taxon>Bacillota</taxon>
        <taxon>Bacilli</taxon>
        <taxon>Bacillales</taxon>
        <taxon>Caryophanaceae</taxon>
        <taxon>Paenisporosarcina</taxon>
    </lineage>
</organism>
<protein>
    <submittedName>
        <fullName evidence="1">Uncharacterized protein</fullName>
    </submittedName>
</protein>
<evidence type="ECO:0000313" key="2">
    <source>
        <dbReference type="Proteomes" id="UP000265725"/>
    </source>
</evidence>
<proteinExistence type="predicted"/>
<dbReference type="KEGG" id="paek:D3873_10580"/>
<gene>
    <name evidence="1" type="ORF">D3873_10580</name>
</gene>